<comment type="caution">
    <text evidence="2">The sequence shown here is derived from an EMBL/GenBank/DDBJ whole genome shotgun (WGS) entry which is preliminary data.</text>
</comment>
<feature type="transmembrane region" description="Helical" evidence="1">
    <location>
        <begin position="17"/>
        <end position="36"/>
    </location>
</feature>
<dbReference type="RefSeq" id="WP_205729815.1">
    <property type="nucleotide sequence ID" value="NZ_JAAOBY010000001.1"/>
</dbReference>
<sequence length="173" mass="20698">MKFEYWWSTKYIEWKELLILFLSFAVFSALISLIKIKNLKFVTKFSQVFLSLNCLFLLFLIYHFAELYVTTKSQLTQRQKEIIQEAKRDIKNDNITYKFAGGLQLPMYSLQNQNRIDSVRKKYGVRYSNTGCIVDLIESQAQEKYSETVKPYLEKRNGKNWEDRMQSEIDRVK</sequence>
<accession>A0ABR7JD82</accession>
<feature type="transmembrane region" description="Helical" evidence="1">
    <location>
        <begin position="48"/>
        <end position="65"/>
    </location>
</feature>
<protein>
    <submittedName>
        <fullName evidence="2">Uncharacterized protein</fullName>
    </submittedName>
</protein>
<gene>
    <name evidence="2" type="ORF">H8R26_01665</name>
</gene>
<dbReference type="Proteomes" id="UP000621670">
    <property type="component" value="Unassembled WGS sequence"/>
</dbReference>
<keyword evidence="1" id="KW-1133">Transmembrane helix</keyword>
<dbReference type="EMBL" id="JACRUM010000001">
    <property type="protein sequence ID" value="MBC5862119.1"/>
    <property type="molecule type" value="Genomic_DNA"/>
</dbReference>
<keyword evidence="1" id="KW-0812">Transmembrane</keyword>
<evidence type="ECO:0000256" key="1">
    <source>
        <dbReference type="SAM" id="Phobius"/>
    </source>
</evidence>
<evidence type="ECO:0000313" key="3">
    <source>
        <dbReference type="Proteomes" id="UP000621670"/>
    </source>
</evidence>
<organism evidence="2 3">
    <name type="scientific">Flavobacterium turcicum</name>
    <dbReference type="NCBI Taxonomy" id="2764718"/>
    <lineage>
        <taxon>Bacteria</taxon>
        <taxon>Pseudomonadati</taxon>
        <taxon>Bacteroidota</taxon>
        <taxon>Flavobacteriia</taxon>
        <taxon>Flavobacteriales</taxon>
        <taxon>Flavobacteriaceae</taxon>
        <taxon>Flavobacterium</taxon>
    </lineage>
</organism>
<evidence type="ECO:0000313" key="2">
    <source>
        <dbReference type="EMBL" id="MBC5862119.1"/>
    </source>
</evidence>
<reference evidence="2 3" key="1">
    <citation type="submission" date="2020-08" db="EMBL/GenBank/DDBJ databases">
        <title>Description of novel Flavobacterium F-400 isolate.</title>
        <authorList>
            <person name="Saticioglu I."/>
            <person name="Duman M."/>
            <person name="Altun S."/>
        </authorList>
    </citation>
    <scope>NUCLEOTIDE SEQUENCE [LARGE SCALE GENOMIC DNA]</scope>
    <source>
        <strain evidence="2 3">F-400</strain>
    </source>
</reference>
<keyword evidence="1" id="KW-0472">Membrane</keyword>
<keyword evidence="3" id="KW-1185">Reference proteome</keyword>
<name>A0ABR7JD82_9FLAO</name>
<proteinExistence type="predicted"/>